<keyword evidence="2" id="KW-1185">Reference proteome</keyword>
<reference evidence="1 2" key="1">
    <citation type="submission" date="2020-02" db="EMBL/GenBank/DDBJ databases">
        <authorList>
            <person name="Ferguson B K."/>
        </authorList>
    </citation>
    <scope>NUCLEOTIDE SEQUENCE [LARGE SCALE GENOMIC DNA]</scope>
</reference>
<dbReference type="EMBL" id="CADCXV010001472">
    <property type="protein sequence ID" value="CAB0044574.1"/>
    <property type="molecule type" value="Genomic_DNA"/>
</dbReference>
<evidence type="ECO:0000313" key="2">
    <source>
        <dbReference type="Proteomes" id="UP000479190"/>
    </source>
</evidence>
<dbReference type="AlphaFoldDB" id="A0A6H5J3F3"/>
<dbReference type="Proteomes" id="UP000479190">
    <property type="component" value="Unassembled WGS sequence"/>
</dbReference>
<evidence type="ECO:0000313" key="1">
    <source>
        <dbReference type="EMBL" id="CAB0044574.1"/>
    </source>
</evidence>
<evidence type="ECO:0008006" key="3">
    <source>
        <dbReference type="Google" id="ProtNLM"/>
    </source>
</evidence>
<name>A0A6H5J3F3_9HYME</name>
<accession>A0A6H5J3F3</accession>
<protein>
    <recommendedName>
        <fullName evidence="3">Retrotransposon gag domain-containing protein</fullName>
    </recommendedName>
</protein>
<gene>
    <name evidence="1" type="ORF">TBRA_LOCUS16162</name>
</gene>
<proteinExistence type="predicted"/>
<dbReference type="OrthoDB" id="7700154at2759"/>
<sequence>MYYSPIDSPGLAQVVPEGRELTPSPQPDQRDPLMIVTQPRIRSTIGVDLPFISAQLKIAQLLRVWNLSFSGDENEDETKEFLLRLGEFFSSVRREISERDVFYALPIVFTKSALEWYSRWKAKFHTWGEFRDMFRAQFFNRQLNGHE</sequence>
<organism evidence="1 2">
    <name type="scientific">Trichogramma brassicae</name>
    <dbReference type="NCBI Taxonomy" id="86971"/>
    <lineage>
        <taxon>Eukaryota</taxon>
        <taxon>Metazoa</taxon>
        <taxon>Ecdysozoa</taxon>
        <taxon>Arthropoda</taxon>
        <taxon>Hexapoda</taxon>
        <taxon>Insecta</taxon>
        <taxon>Pterygota</taxon>
        <taxon>Neoptera</taxon>
        <taxon>Endopterygota</taxon>
        <taxon>Hymenoptera</taxon>
        <taxon>Apocrita</taxon>
        <taxon>Proctotrupomorpha</taxon>
        <taxon>Chalcidoidea</taxon>
        <taxon>Trichogrammatidae</taxon>
        <taxon>Trichogramma</taxon>
    </lineage>
</organism>